<dbReference type="InterPro" id="IPR050091">
    <property type="entry name" value="PKS_NRPS_Biosynth_Enz"/>
</dbReference>
<dbReference type="SUPFAM" id="SSF51735">
    <property type="entry name" value="NAD(P)-binding Rossmann-fold domains"/>
    <property type="match status" value="1"/>
</dbReference>
<evidence type="ECO:0000259" key="10">
    <source>
        <dbReference type="PROSITE" id="PS52019"/>
    </source>
</evidence>
<evidence type="ECO:0000256" key="6">
    <source>
        <dbReference type="ARBA" id="ARBA00022691"/>
    </source>
</evidence>
<keyword evidence="6" id="KW-0949">S-adenosyl-L-methionine</keyword>
<dbReference type="Gene3D" id="3.40.50.11380">
    <property type="match status" value="1"/>
</dbReference>
<evidence type="ECO:0000256" key="4">
    <source>
        <dbReference type="ARBA" id="ARBA00022603"/>
    </source>
</evidence>
<evidence type="ECO:0000256" key="5">
    <source>
        <dbReference type="ARBA" id="ARBA00022679"/>
    </source>
</evidence>
<feature type="region of interest" description="N-terminal hotdog fold" evidence="7">
    <location>
        <begin position="935"/>
        <end position="1063"/>
    </location>
</feature>
<dbReference type="GO" id="GO:0008276">
    <property type="term" value="F:protein methyltransferase activity"/>
    <property type="evidence" value="ECO:0007669"/>
    <property type="project" value="UniProtKB-ARBA"/>
</dbReference>
<dbReference type="InterPro" id="IPR018201">
    <property type="entry name" value="Ketoacyl_synth_AS"/>
</dbReference>
<dbReference type="InterPro" id="IPR014043">
    <property type="entry name" value="Acyl_transferase_dom"/>
</dbReference>
<dbReference type="SUPFAM" id="SSF48452">
    <property type="entry name" value="TPR-like"/>
    <property type="match status" value="1"/>
</dbReference>
<dbReference type="GO" id="GO:0004312">
    <property type="term" value="F:fatty acid synthase activity"/>
    <property type="evidence" value="ECO:0007669"/>
    <property type="project" value="TreeGrafter"/>
</dbReference>
<feature type="region of interest" description="Disordered" evidence="8">
    <location>
        <begin position="1887"/>
        <end position="1932"/>
    </location>
</feature>
<feature type="domain" description="PKS/mFAS DH" evidence="10">
    <location>
        <begin position="935"/>
        <end position="1225"/>
    </location>
</feature>
<dbReference type="InterPro" id="IPR016039">
    <property type="entry name" value="Thiolase-like"/>
</dbReference>
<reference evidence="11" key="1">
    <citation type="submission" date="2023-08" db="EMBL/GenBank/DDBJ databases">
        <authorList>
            <person name="Chen Y."/>
            <person name="Shah S."/>
            <person name="Dougan E. K."/>
            <person name="Thang M."/>
            <person name="Chan C."/>
        </authorList>
    </citation>
    <scope>NUCLEOTIDE SEQUENCE</scope>
</reference>
<sequence length="3346" mass="364265">MARLAPVLAICSFHSQKQPDMAQPPEQQRVAIVGMSCRLPGNLDDVCKLVQGLQLNGDFLTPPSRPGFDSDFGAFELPHLGGFIDLPGSARFRAFNKPAAAEKVTDPQQLLAIEMAFQASDTAGFLGRADISVTCGSMNLDSNLLWTPESCSAFTAAGNASSMISGSVAYALDFRGECRNVDTACASGLTAVALAATSLFKSPVCEGCAEGAVALGVNAILSPKITVALAKAKMISERCLSFHQDAKGYARAEGAAAVALQRTCSASYADLLGVATNSDGRSVTPITRPSAEQQLRCMRQVWGDSEFEGPGAVECHATGTPTGDPVEAQSVSAAFAQTASVALGALKCNIGHTESAAGVAALLKLTQVIRLGSMMPHGAGHWSGDKSINIDHHLVLAAESQPLPNLKAAGVNCFGFSGTNVHARVVPAIQQDTSRAFYPVASFGTVAAGDGAGARALLLSAATPEDLQAAKESLCQELSSLELDADGWAQICRQSTWKGHVPGQTVRQAFMGTRPEILQQLCNDHHPGETSPCKVVLVMPGNGCQTPCMLKNLTMLCPAAKRAVGSIEEALTDRGAGEALRLLQALQGEESEIQKILEGEEQMLAQQLLLFAYSWAAAEVLRAAGLQADAVLGHSAGELPCAWLAGALDAAAAVHLLLCKLRRQVPGAEGALGTMAVVRRSPVEEVQAILKEFNRVKPAREQVHIAAFNSNVCCTLSGVQESLSSVKEMVEQRWVGSWKDLALPAAYHHPELCKDVAEQFEQEFASAPNTMPRERQDVHLPVFYSTVLGRKAEVDELTTEYWKSHTLQPVRFRDAVQELLRDMGGEVVLVELVKQNKGHLQSIAQEAQASSRVRVISAQGVVEVAAELWQLGHLDLKPDIFGFGPEGSERVELKHLPCACFAPEGPAASEAADGRGKIPSLSDIHERSSLDGWRRGSVPKDNTVEDGNGAVREIRLDTHSHPLLRQHVRKGKLLLPGACFLQLVLQQQQQPSASFSFVKFTRPCHFEKEITLRLKFAEGGFIFKSQDDQSHFAEGMLAEAEPQDSGVWLSKLRELQLAPEPRESFLAKWLRACARRAPRASRLSCEQVLKLLAQGGLVYGRDLAATGDLAVVGNFAFGKVSAKMDDMSPMVFLDKAFQLSLGFCLSRLPEAQATHGAVPTQVEQLTIFNKDLLKNSPHLDFVIEAKPGFFGSAICASFALVCEDGTIVAEVRNVWGKLLRSSATCLSQLLWNIRPVELTPVPPQQVAEQKFLAFVSENSVVAELMTKNILKTSQVRCITPANSQRNMAECLSEKNLSLEQFDCVLFEWTGGVARLEGESELLQRVRRFKELVHLMRGALAQGARTRLVVLTKQSPQFSPCSPSSSPGSGMWVSMCKSLVNEGEPGRGKLHVVEMADLSTASVRALGRETAATRPETEILIRAGVPHRLELLPHNLTYDALFKHTDAVQRDGVYVVIGGCRVTGLSALVVRELADLGAGTVVVVGRSKEDKDFALFRREVQSQTGTSVISVQADICSEGSVARALSDSGIKALQVRGVFHGAACFDGDALFSAVEEDAFFKTMAPKVHGSLVLEKERQSWPNLQWFLYASSVVTALGNLGQVSYAGANGFLNDMSAWQGGRSDNGCRFGAICYTVLDGVGVMADKKDLQRQLQETRGFPAINEETTRQALRAFLWSGLPLATVATFDRQQLPQLALARIPGVASRFHTVLGRFGLPPGALAAPTAPAPAPMDPAALTAVVASAGSTTSGAEAKTQFRVACVAFVISGVTCRCLLSAFMPGMDSMMSIDLSENILHKLLDETLEPLSFVIAVANWQHPEVAALRTSRFLQGQTSVDRGEQVWMDGPEKRRAPVELLLLVLQNAAAAQDQRLGATSEKLELLRRSCTGEAKPLGPRKRQLSEVNLEPAGESSPGGAPDGQGPAPHAGLPGPKARPGGVLWRVPHWQLVKLKRLRAWRCLKTAAGSFAWTGHVTDGWHSRNMSFWSKEAATVEGMTGGGVSDKDLAFNRKVLLHLAQTRGNRGRFVRALDVGAGIGRLAKYLLREHCDRVDLLEPVSKHLDVAMRELHKQTWPGQFICSTLQDFQSRTPYELVWCQWVFMYITDSDVVQFLKKIATRYLAPGGTVVVKENVAQSGIGSYFDDEEGELWQGGGEAKCGPMSVLRTPEHYVKLFTESGFEVAQRRRQLFSDDEMCPPRLNGLAQMRDQWAAAAARGALLARPATLLVAGLARDAEAVLPGLRRKLEGLAEHFFKVHLILVENDSADGTQKYLRRWAQQSSPRFTVEPVILRFRDSQDVGKYGNRGQLKSKGWGHDGVKFLAKLRNIYLRRLREFKGPHWILMIDVDIGHWEDSRILEALGHETHWHVLCAHSWYRTGALYDAFALRSRELQPAAPGKFEAEQARAFFPHGLCGLQDRWGESSRTLIPVDSCFGGLALYREELLTEFKDCNYSEDVDDCEHVSLHTCIRAKGGVVALYPRLAPRASASNSTCCVETCEQADRFPMAFLPFQPQFQQSRRDVAGLLAAGLSFEESGKPQEALAKYMEAATPASDRWAARASLLAAFLLVQHRHPDQGLRLLKNAAKLSKSDPRSALVVAHVYEVLDDLEQAGKWLRAVDAKWPPALFTKAEQQGAWLKAGLAHLPATHLSQKQAAQVVAAFVDGISGLVTSEGIELSIPAAFDTRAVETTRLVYLGPELVPHLPEVACIYSRLHLRLLQGLGFTPDLRSGNARRSSHVKIRVGFVSGLFTDSAVGNLARGIIWPLPSTLWVSVISLGRLERKAGNDSTRVVVKALLERADHVEELNWEPASPGTVRELQNARAQITALDLDFLVFLEIGLEVRSFVLAHSRLAPLQLVTYGHASTTGIPTVDFFVSLRAFEHDTAAQARYSEQLLTLPGLPYFLPSTVELEDLSDRQAQWKLWRGMLEGVDGSCQLSQRPMRVFLVAQTLYKVVPEFDEALVAILSADPRAVVAIRVGHPQPSIHRRIARRLASQLEPSAIDRLCFLPMQNATGYFWILRHASVLLDTFPHGGHTTTLDTISVGAPLVFLASAHLAGGFAAGLYDALDGEEGEALASACCAARTVADYVEKALRLAREAAWRKKVSEWIRRAAPKHVFYRTDAAEAWANLFLTRKPPLDHNCVQGDQLWEYLQQPDQFSWKLFPVILRPRSWFSISEPEPESLVSHQALWPRHYAQAKLGIQVSEVFVTDLAGHDGLTPTFCCTALPAADVLEMAPQMKSRVRDGSWYLGLAQHSGRPEFFAIYLLTPSLQLAALSVEFCLALNRSAGTPVRCGLGPCSAPAWIRVSRDATGTLMLQFMQAALGASLPGSVLAALLHPLHATDLGPELHADGLR</sequence>
<keyword evidence="3" id="KW-0597">Phosphoprotein</keyword>
<dbReference type="Pfam" id="PF00109">
    <property type="entry name" value="ketoacyl-synt"/>
    <property type="match status" value="1"/>
</dbReference>
<dbReference type="Pfam" id="PF11735">
    <property type="entry name" value="CAP59_mtransfer"/>
    <property type="match status" value="1"/>
</dbReference>
<dbReference type="InterPro" id="IPR008576">
    <property type="entry name" value="MeTrfase_NTM1"/>
</dbReference>
<evidence type="ECO:0000256" key="3">
    <source>
        <dbReference type="ARBA" id="ARBA00022553"/>
    </source>
</evidence>
<comment type="similarity">
    <text evidence="1">Belongs to the methyltransferase superfamily. NTM1 family.</text>
</comment>
<evidence type="ECO:0000256" key="2">
    <source>
        <dbReference type="ARBA" id="ARBA00022450"/>
    </source>
</evidence>
<dbReference type="PROSITE" id="PS00606">
    <property type="entry name" value="KS3_1"/>
    <property type="match status" value="1"/>
</dbReference>
<dbReference type="InterPro" id="IPR029063">
    <property type="entry name" value="SAM-dependent_MTases_sf"/>
</dbReference>
<keyword evidence="2" id="KW-0596">Phosphopantetheine</keyword>
<dbReference type="InterPro" id="IPR021047">
    <property type="entry name" value="Mannosyltransferase_CMT1"/>
</dbReference>
<keyword evidence="12" id="KW-1185">Reference proteome</keyword>
<dbReference type="InterPro" id="IPR049900">
    <property type="entry name" value="PKS_mFAS_DH"/>
</dbReference>
<dbReference type="InterPro" id="IPR014030">
    <property type="entry name" value="Ketoacyl_synth_N"/>
</dbReference>
<dbReference type="Gene3D" id="3.40.366.10">
    <property type="entry name" value="Malonyl-Coenzyme A Acyl Carrier Protein, domain 2"/>
    <property type="match status" value="1"/>
</dbReference>
<dbReference type="Gene3D" id="3.40.47.10">
    <property type="match status" value="1"/>
</dbReference>
<dbReference type="InterPro" id="IPR011990">
    <property type="entry name" value="TPR-like_helical_dom_sf"/>
</dbReference>
<dbReference type="PANTHER" id="PTHR43775:SF37">
    <property type="entry name" value="SI:DKEY-61P9.11"/>
    <property type="match status" value="1"/>
</dbReference>
<dbReference type="PROSITE" id="PS52004">
    <property type="entry name" value="KS3_2"/>
    <property type="match status" value="1"/>
</dbReference>
<dbReference type="InterPro" id="IPR014031">
    <property type="entry name" value="Ketoacyl_synth_C"/>
</dbReference>
<dbReference type="InterPro" id="IPR016035">
    <property type="entry name" value="Acyl_Trfase/lysoPLipase"/>
</dbReference>
<protein>
    <submittedName>
        <fullName evidence="11">Uncharacterized protein</fullName>
    </submittedName>
</protein>
<name>A0AA36JPQ2_9DINO</name>
<evidence type="ECO:0000256" key="8">
    <source>
        <dbReference type="SAM" id="MobiDB-lite"/>
    </source>
</evidence>
<dbReference type="CDD" id="cd02440">
    <property type="entry name" value="AdoMet_MTases"/>
    <property type="match status" value="1"/>
</dbReference>
<dbReference type="GO" id="GO:0006633">
    <property type="term" value="P:fatty acid biosynthetic process"/>
    <property type="evidence" value="ECO:0007669"/>
    <property type="project" value="InterPro"/>
</dbReference>
<dbReference type="InterPro" id="IPR057326">
    <property type="entry name" value="KR_dom"/>
</dbReference>
<organism evidence="11 12">
    <name type="scientific">Effrenium voratum</name>
    <dbReference type="NCBI Taxonomy" id="2562239"/>
    <lineage>
        <taxon>Eukaryota</taxon>
        <taxon>Sar</taxon>
        <taxon>Alveolata</taxon>
        <taxon>Dinophyceae</taxon>
        <taxon>Suessiales</taxon>
        <taxon>Symbiodiniaceae</taxon>
        <taxon>Effrenium</taxon>
    </lineage>
</organism>
<evidence type="ECO:0000313" key="12">
    <source>
        <dbReference type="Proteomes" id="UP001178507"/>
    </source>
</evidence>
<feature type="region of interest" description="C-terminal hotdog fold" evidence="7">
    <location>
        <begin position="1080"/>
        <end position="1225"/>
    </location>
</feature>
<evidence type="ECO:0000256" key="1">
    <source>
        <dbReference type="ARBA" id="ARBA00009059"/>
    </source>
</evidence>
<dbReference type="GO" id="GO:0032259">
    <property type="term" value="P:methylation"/>
    <property type="evidence" value="ECO:0007669"/>
    <property type="project" value="UniProtKB-KW"/>
</dbReference>
<dbReference type="Pfam" id="PF08659">
    <property type="entry name" value="KR"/>
    <property type="match status" value="1"/>
</dbReference>
<accession>A0AA36JPQ2</accession>
<feature type="active site" description="Proton donor; for dehydratase activity" evidence="7">
    <location>
        <position position="1134"/>
    </location>
</feature>
<dbReference type="Gene3D" id="3.40.50.720">
    <property type="entry name" value="NAD(P)-binding Rossmann-like Domain"/>
    <property type="match status" value="1"/>
</dbReference>
<dbReference type="GO" id="GO:0004315">
    <property type="term" value="F:3-oxoacyl-[acyl-carrier-protein] synthase activity"/>
    <property type="evidence" value="ECO:0007669"/>
    <property type="project" value="InterPro"/>
</dbReference>
<dbReference type="Gene3D" id="3.40.50.150">
    <property type="entry name" value="Vaccinia Virus protein VP39"/>
    <property type="match status" value="1"/>
</dbReference>
<evidence type="ECO:0000313" key="11">
    <source>
        <dbReference type="EMBL" id="CAJ1410140.1"/>
    </source>
</evidence>
<dbReference type="InterPro" id="IPR042104">
    <property type="entry name" value="PKS_dehydratase_sf"/>
</dbReference>
<dbReference type="InterPro" id="IPR020841">
    <property type="entry name" value="PKS_Beta-ketoAc_synthase_dom"/>
</dbReference>
<dbReference type="CDD" id="cd00833">
    <property type="entry name" value="PKS"/>
    <property type="match status" value="1"/>
</dbReference>
<dbReference type="Pfam" id="PF02801">
    <property type="entry name" value="Ketoacyl-synt_C"/>
    <property type="match status" value="1"/>
</dbReference>
<dbReference type="InterPro" id="IPR001227">
    <property type="entry name" value="Ac_transferase_dom_sf"/>
</dbReference>
<dbReference type="SMART" id="SM00825">
    <property type="entry name" value="PKS_KS"/>
    <property type="match status" value="1"/>
</dbReference>
<evidence type="ECO:0000259" key="9">
    <source>
        <dbReference type="PROSITE" id="PS52004"/>
    </source>
</evidence>
<dbReference type="SMART" id="SM00822">
    <property type="entry name" value="PKS_KR"/>
    <property type="match status" value="1"/>
</dbReference>
<dbReference type="InterPro" id="IPR036291">
    <property type="entry name" value="NAD(P)-bd_dom_sf"/>
</dbReference>
<dbReference type="SUPFAM" id="SSF53335">
    <property type="entry name" value="S-adenosyl-L-methionine-dependent methyltransferases"/>
    <property type="match status" value="1"/>
</dbReference>
<dbReference type="InterPro" id="IPR013968">
    <property type="entry name" value="PKS_KR"/>
</dbReference>
<keyword evidence="4" id="KW-0489">Methyltransferase</keyword>
<keyword evidence="5" id="KW-0808">Transferase</keyword>
<feature type="domain" description="Ketosynthase family 3 (KS3)" evidence="9">
    <location>
        <begin position="27"/>
        <end position="427"/>
    </location>
</feature>
<feature type="compositionally biased region" description="Low complexity" evidence="8">
    <location>
        <begin position="1910"/>
        <end position="1924"/>
    </location>
</feature>
<comment type="caution">
    <text evidence="11">The sequence shown here is derived from an EMBL/GenBank/DDBJ whole genome shotgun (WGS) entry which is preliminary data.</text>
</comment>
<proteinExistence type="inferred from homology"/>
<dbReference type="Gene3D" id="3.40.50.2000">
    <property type="entry name" value="Glycogen Phosphorylase B"/>
    <property type="match status" value="1"/>
</dbReference>
<dbReference type="SUPFAM" id="SSF52151">
    <property type="entry name" value="FabD/lysophospholipase-like"/>
    <property type="match status" value="1"/>
</dbReference>
<dbReference type="Pfam" id="PF05891">
    <property type="entry name" value="Methyltransf_PK"/>
    <property type="match status" value="1"/>
</dbReference>
<dbReference type="SMART" id="SM00827">
    <property type="entry name" value="PKS_AT"/>
    <property type="match status" value="1"/>
</dbReference>
<dbReference type="Proteomes" id="UP001178507">
    <property type="component" value="Unassembled WGS sequence"/>
</dbReference>
<feature type="active site" description="Proton acceptor; for dehydratase activity" evidence="7">
    <location>
        <position position="967"/>
    </location>
</feature>
<dbReference type="PANTHER" id="PTHR43775">
    <property type="entry name" value="FATTY ACID SYNTHASE"/>
    <property type="match status" value="1"/>
</dbReference>
<dbReference type="Pfam" id="PF00698">
    <property type="entry name" value="Acyl_transf_1"/>
    <property type="match status" value="1"/>
</dbReference>
<dbReference type="EMBL" id="CAUJNA010003806">
    <property type="protein sequence ID" value="CAJ1410140.1"/>
    <property type="molecule type" value="Genomic_DNA"/>
</dbReference>
<dbReference type="SUPFAM" id="SSF53901">
    <property type="entry name" value="Thiolase-like"/>
    <property type="match status" value="2"/>
</dbReference>
<evidence type="ECO:0000256" key="7">
    <source>
        <dbReference type="PROSITE-ProRule" id="PRU01363"/>
    </source>
</evidence>
<dbReference type="Gene3D" id="3.10.129.110">
    <property type="entry name" value="Polyketide synthase dehydratase"/>
    <property type="match status" value="1"/>
</dbReference>
<dbReference type="PROSITE" id="PS52019">
    <property type="entry name" value="PKS_MFAS_DH"/>
    <property type="match status" value="1"/>
</dbReference>
<dbReference type="Gene3D" id="1.25.40.10">
    <property type="entry name" value="Tetratricopeptide repeat domain"/>
    <property type="match status" value="1"/>
</dbReference>
<gene>
    <name evidence="11" type="ORF">EVOR1521_LOCUS31062</name>
</gene>